<name>A0A4Y7J3R6_PAPSO</name>
<protein>
    <submittedName>
        <fullName evidence="2">Uncharacterized protein</fullName>
    </submittedName>
</protein>
<dbReference type="Gramene" id="RZC55457">
    <property type="protein sequence ID" value="RZC55457"/>
    <property type="gene ID" value="C5167_014312"/>
</dbReference>
<dbReference type="EMBL" id="CM010717">
    <property type="protein sequence ID" value="RZC55457.1"/>
    <property type="molecule type" value="Genomic_DNA"/>
</dbReference>
<evidence type="ECO:0000313" key="3">
    <source>
        <dbReference type="Proteomes" id="UP000316621"/>
    </source>
</evidence>
<organism evidence="2 3">
    <name type="scientific">Papaver somniferum</name>
    <name type="common">Opium poppy</name>
    <dbReference type="NCBI Taxonomy" id="3469"/>
    <lineage>
        <taxon>Eukaryota</taxon>
        <taxon>Viridiplantae</taxon>
        <taxon>Streptophyta</taxon>
        <taxon>Embryophyta</taxon>
        <taxon>Tracheophyta</taxon>
        <taxon>Spermatophyta</taxon>
        <taxon>Magnoliopsida</taxon>
        <taxon>Ranunculales</taxon>
        <taxon>Papaveraceae</taxon>
        <taxon>Papaveroideae</taxon>
        <taxon>Papaver</taxon>
    </lineage>
</organism>
<evidence type="ECO:0000313" key="2">
    <source>
        <dbReference type="EMBL" id="RZC55457.1"/>
    </source>
</evidence>
<dbReference type="STRING" id="3469.A0A4Y7J3R6"/>
<reference evidence="2 3" key="1">
    <citation type="journal article" date="2018" name="Science">
        <title>The opium poppy genome and morphinan production.</title>
        <authorList>
            <person name="Guo L."/>
            <person name="Winzer T."/>
            <person name="Yang X."/>
            <person name="Li Y."/>
            <person name="Ning Z."/>
            <person name="He Z."/>
            <person name="Teodor R."/>
            <person name="Lu Y."/>
            <person name="Bowser T.A."/>
            <person name="Graham I.A."/>
            <person name="Ye K."/>
        </authorList>
    </citation>
    <scope>NUCLEOTIDE SEQUENCE [LARGE SCALE GENOMIC DNA]</scope>
    <source>
        <strain evidence="3">cv. HN1</strain>
        <tissue evidence="2">Leaves</tissue>
    </source>
</reference>
<keyword evidence="3" id="KW-1185">Reference proteome</keyword>
<sequence>MELGDDDWNFSQEELDTLERDALRIVAERKSSSATASISSSSQESYFNKVPNLPPSSIRNTQVGVITAKDNAKELQKVCIKLILHSSGKIAAKFTYNELEKLDPLVHRAIVAASAVPDLRGGVIPMFWIKQGRVHNSTLKL</sequence>
<evidence type="ECO:0000256" key="1">
    <source>
        <dbReference type="SAM" id="MobiDB-lite"/>
    </source>
</evidence>
<feature type="compositionally biased region" description="Low complexity" evidence="1">
    <location>
        <begin position="32"/>
        <end position="45"/>
    </location>
</feature>
<dbReference type="AlphaFoldDB" id="A0A4Y7J3R6"/>
<accession>A0A4Y7J3R6</accession>
<feature type="region of interest" description="Disordered" evidence="1">
    <location>
        <begin position="30"/>
        <end position="53"/>
    </location>
</feature>
<gene>
    <name evidence="2" type="ORF">C5167_014312</name>
</gene>
<proteinExistence type="predicted"/>
<dbReference type="Proteomes" id="UP000316621">
    <property type="component" value="Chromosome 3"/>
</dbReference>